<name>A0ABU4AWC1_9NOCA</name>
<feature type="transmembrane region" description="Helical" evidence="5">
    <location>
        <begin position="12"/>
        <end position="32"/>
    </location>
</feature>
<protein>
    <submittedName>
        <fullName evidence="7">Peptidoglycan DD-metalloendopeptidase family protein</fullName>
    </submittedName>
</protein>
<keyword evidence="5" id="KW-0472">Membrane</keyword>
<dbReference type="Gene3D" id="2.70.70.10">
    <property type="entry name" value="Glucose Permease (Domain IIA)"/>
    <property type="match status" value="1"/>
</dbReference>
<keyword evidence="4" id="KW-0788">Thiol protease</keyword>
<dbReference type="CDD" id="cd13399">
    <property type="entry name" value="Slt35-like"/>
    <property type="match status" value="1"/>
</dbReference>
<dbReference type="InterPro" id="IPR038765">
    <property type="entry name" value="Papain-like_cys_pep_sf"/>
</dbReference>
<dbReference type="CDD" id="cd12797">
    <property type="entry name" value="M23_peptidase"/>
    <property type="match status" value="1"/>
</dbReference>
<dbReference type="Pfam" id="PF13406">
    <property type="entry name" value="SLT_2"/>
    <property type="match status" value="1"/>
</dbReference>
<keyword evidence="3" id="KW-0378">Hydrolase</keyword>
<organism evidence="7 8">
    <name type="scientific">Rhodococcus cercidiphylli</name>
    <dbReference type="NCBI Taxonomy" id="489916"/>
    <lineage>
        <taxon>Bacteria</taxon>
        <taxon>Bacillati</taxon>
        <taxon>Actinomycetota</taxon>
        <taxon>Actinomycetes</taxon>
        <taxon>Mycobacteriales</taxon>
        <taxon>Nocardiaceae</taxon>
        <taxon>Rhodococcus</taxon>
    </lineage>
</organism>
<proteinExistence type="inferred from homology"/>
<evidence type="ECO:0000256" key="3">
    <source>
        <dbReference type="ARBA" id="ARBA00022801"/>
    </source>
</evidence>
<dbReference type="PANTHER" id="PTHR21666:SF270">
    <property type="entry name" value="MUREIN HYDROLASE ACTIVATOR ENVC"/>
    <property type="match status" value="1"/>
</dbReference>
<dbReference type="Pfam" id="PF01551">
    <property type="entry name" value="Peptidase_M23"/>
    <property type="match status" value="1"/>
</dbReference>
<dbReference type="InterPro" id="IPR011055">
    <property type="entry name" value="Dup_hybrid_motif"/>
</dbReference>
<feature type="domain" description="NlpC/P60" evidence="6">
    <location>
        <begin position="423"/>
        <end position="565"/>
    </location>
</feature>
<evidence type="ECO:0000313" key="7">
    <source>
        <dbReference type="EMBL" id="MDV6230534.1"/>
    </source>
</evidence>
<dbReference type="InterPro" id="IPR000064">
    <property type="entry name" value="NLP_P60_dom"/>
</dbReference>
<dbReference type="Gene3D" id="1.10.530.10">
    <property type="match status" value="1"/>
</dbReference>
<dbReference type="Pfam" id="PF00877">
    <property type="entry name" value="NLPC_P60"/>
    <property type="match status" value="1"/>
</dbReference>
<comment type="similarity">
    <text evidence="1">Belongs to the peptidase C40 family.</text>
</comment>
<evidence type="ECO:0000259" key="6">
    <source>
        <dbReference type="PROSITE" id="PS51935"/>
    </source>
</evidence>
<dbReference type="SUPFAM" id="SSF54001">
    <property type="entry name" value="Cysteine proteinases"/>
    <property type="match status" value="1"/>
</dbReference>
<dbReference type="InterPro" id="IPR016047">
    <property type="entry name" value="M23ase_b-sheet_dom"/>
</dbReference>
<accession>A0ABU4AWC1</accession>
<comment type="caution">
    <text evidence="7">The sequence shown here is derived from an EMBL/GenBank/DDBJ whole genome shotgun (WGS) entry which is preliminary data.</text>
</comment>
<evidence type="ECO:0000313" key="8">
    <source>
        <dbReference type="Proteomes" id="UP001185899"/>
    </source>
</evidence>
<evidence type="ECO:0000256" key="2">
    <source>
        <dbReference type="ARBA" id="ARBA00022670"/>
    </source>
</evidence>
<keyword evidence="8" id="KW-1185">Reference proteome</keyword>
<dbReference type="Proteomes" id="UP001185899">
    <property type="component" value="Unassembled WGS sequence"/>
</dbReference>
<evidence type="ECO:0000256" key="4">
    <source>
        <dbReference type="ARBA" id="ARBA00022807"/>
    </source>
</evidence>
<keyword evidence="5" id="KW-0812">Transmembrane</keyword>
<dbReference type="RefSeq" id="WP_317547971.1">
    <property type="nucleotide sequence ID" value="NZ_JAWLKE010000003.1"/>
</dbReference>
<reference evidence="7 8" key="1">
    <citation type="submission" date="2023-10" db="EMBL/GenBank/DDBJ databases">
        <title>Development of a sustainable strategy for remediation of hydrocarbon-contaminated territories based on the waste exchange concept.</title>
        <authorList>
            <person name="Krivoruchko A."/>
        </authorList>
    </citation>
    <scope>NUCLEOTIDE SEQUENCE [LARGE SCALE GENOMIC DNA]</scope>
    <source>
        <strain evidence="7 8">IEGM 1322</strain>
    </source>
</reference>
<evidence type="ECO:0000256" key="5">
    <source>
        <dbReference type="SAM" id="Phobius"/>
    </source>
</evidence>
<dbReference type="SUPFAM" id="SSF53955">
    <property type="entry name" value="Lysozyme-like"/>
    <property type="match status" value="1"/>
</dbReference>
<keyword evidence="2" id="KW-0645">Protease</keyword>
<dbReference type="PROSITE" id="PS51935">
    <property type="entry name" value="NLPC_P60"/>
    <property type="match status" value="1"/>
</dbReference>
<keyword evidence="5" id="KW-1133">Transmembrane helix</keyword>
<dbReference type="Gene3D" id="3.90.1720.10">
    <property type="entry name" value="endopeptidase domain like (from Nostoc punctiforme)"/>
    <property type="match status" value="1"/>
</dbReference>
<dbReference type="InterPro" id="IPR031304">
    <property type="entry name" value="SLT_2"/>
</dbReference>
<sequence>MAASQQGSKGSAGALSLLLIAAVAAIGMFGVLSGDRTPPVDDGTCLPAGAAAVAPHSGTVVMPLREGTYQATSGFGARTNPVTGEAEGHQGQDYSAPIGTPIYAATDGTVVKAEHASGFGNWIIIDTTVDGQSLSTVYGHMNDDGVGVTAGQTVKAGDPIGAVGNAGQSTGPHLHFEVWPGTRLASGSSPVDPVAWLAAAGATAPAATADVLAAAPAATSAATPTTGAAAQGVSSRSVKLAAAIKPGCGVPAGSTGLRPGSVPADFEPWIVKAGTVCPEVTAPVVAAQLEQEGGFHVDAHNNGSGADGPAQFMPATWAAKGVDGDGDGRKDTRSIADAVMSQAAYDCELAGIAKDSLAAGKVSGDLTELYLSMYNCGPGATLSQGRVCQNAETLDYVAKIPRRAAEAFSVAVPQATPGIVPGGPFGQNVVAAAMRWLGTTYAWGGGDRNGPTRGVSDGGGRADMIGDFDKVGFDCSGLVLYAVAQASGGAILLPHQDSAQIADSRGRVIATPGELAPGDIIQPHSGHIFIWLGGNKVVEAPQSGDVVKVSDWTPPASGLTARRFG</sequence>
<dbReference type="EMBL" id="JAWLKE010000003">
    <property type="protein sequence ID" value="MDV6230534.1"/>
    <property type="molecule type" value="Genomic_DNA"/>
</dbReference>
<dbReference type="InterPro" id="IPR023346">
    <property type="entry name" value="Lysozyme-like_dom_sf"/>
</dbReference>
<evidence type="ECO:0000256" key="1">
    <source>
        <dbReference type="ARBA" id="ARBA00007074"/>
    </source>
</evidence>
<dbReference type="InterPro" id="IPR050570">
    <property type="entry name" value="Cell_wall_metabolism_enzyme"/>
</dbReference>
<gene>
    <name evidence="7" type="ORF">R3P95_08240</name>
</gene>
<dbReference type="SUPFAM" id="SSF51261">
    <property type="entry name" value="Duplicated hybrid motif"/>
    <property type="match status" value="1"/>
</dbReference>
<dbReference type="PANTHER" id="PTHR21666">
    <property type="entry name" value="PEPTIDASE-RELATED"/>
    <property type="match status" value="1"/>
</dbReference>